<dbReference type="PANTHER" id="PTHR12911">
    <property type="entry name" value="SAD1/UNC-84-LIKE PROTEIN-RELATED"/>
    <property type="match status" value="1"/>
</dbReference>
<evidence type="ECO:0000313" key="9">
    <source>
        <dbReference type="Proteomes" id="UP000324800"/>
    </source>
</evidence>
<sequence length="362" mass="40591">MTDAKMAELHPLTFPVHRSFMAPLWRLINNHGCCVMFIIALLVIAYIVFVVFLLAKRNSDIIDPNNGDEFDLHRTLSGLSSFVRKLGQNMNETNKKFDKFANDTNKNLKEIQSNVADLNNRVENLEQGRTGEFQAAQAFSKGDHSKLQLYYRRMIDKPNVAYLYSGSRVVGSSPAYSPVKRTVFTRFKNAFGVGLNYVSKPSFILQELGQMGKCYPLKVNKNKANDFGHITIRLGRAVPVAGVSIAHIGGNETLDFTSAPKDFTVTCINAERGKGKNRQDSLIIPQNTADRVAEYQSNGNVYQIFDAKPTDGENTDGQHTYGTCTHVRFDFLSNYGNKDYTCIYHIEVYTPKATKAPQSDSK</sequence>
<dbReference type="AlphaFoldDB" id="A0A5J4UUN2"/>
<evidence type="ECO:0000256" key="4">
    <source>
        <dbReference type="ARBA" id="ARBA00023136"/>
    </source>
</evidence>
<evidence type="ECO:0000256" key="2">
    <source>
        <dbReference type="ARBA" id="ARBA00022692"/>
    </source>
</evidence>
<evidence type="ECO:0000256" key="5">
    <source>
        <dbReference type="SAM" id="Coils"/>
    </source>
</evidence>
<keyword evidence="3 6" id="KW-1133">Transmembrane helix</keyword>
<dbReference type="EMBL" id="SNRW01012315">
    <property type="protein sequence ID" value="KAA6373984.1"/>
    <property type="molecule type" value="Genomic_DNA"/>
</dbReference>
<dbReference type="Pfam" id="PF07738">
    <property type="entry name" value="Sad1_UNC"/>
    <property type="match status" value="1"/>
</dbReference>
<dbReference type="GO" id="GO:0043495">
    <property type="term" value="F:protein-membrane adaptor activity"/>
    <property type="evidence" value="ECO:0007669"/>
    <property type="project" value="TreeGrafter"/>
</dbReference>
<dbReference type="OrthoDB" id="342281at2759"/>
<accession>A0A5J4UUN2</accession>
<gene>
    <name evidence="8" type="ORF">EZS28_030489</name>
</gene>
<evidence type="ECO:0000259" key="7">
    <source>
        <dbReference type="PROSITE" id="PS51469"/>
    </source>
</evidence>
<dbReference type="PROSITE" id="PS51469">
    <property type="entry name" value="SUN"/>
    <property type="match status" value="1"/>
</dbReference>
<evidence type="ECO:0000256" key="3">
    <source>
        <dbReference type="ARBA" id="ARBA00022989"/>
    </source>
</evidence>
<dbReference type="InterPro" id="IPR012919">
    <property type="entry name" value="SUN_dom"/>
</dbReference>
<comment type="caution">
    <text evidence="8">The sequence shown here is derived from an EMBL/GenBank/DDBJ whole genome shotgun (WGS) entry which is preliminary data.</text>
</comment>
<keyword evidence="2 6" id="KW-0812">Transmembrane</keyword>
<name>A0A5J4UUN2_9EUKA</name>
<dbReference type="Gene3D" id="2.60.120.260">
    <property type="entry name" value="Galactose-binding domain-like"/>
    <property type="match status" value="1"/>
</dbReference>
<reference evidence="8 9" key="1">
    <citation type="submission" date="2019-03" db="EMBL/GenBank/DDBJ databases">
        <title>Single cell metagenomics reveals metabolic interactions within the superorganism composed of flagellate Streblomastix strix and complex community of Bacteroidetes bacteria on its surface.</title>
        <authorList>
            <person name="Treitli S.C."/>
            <person name="Kolisko M."/>
            <person name="Husnik F."/>
            <person name="Keeling P."/>
            <person name="Hampl V."/>
        </authorList>
    </citation>
    <scope>NUCLEOTIDE SEQUENCE [LARGE SCALE GENOMIC DNA]</scope>
    <source>
        <strain evidence="8">ST1C</strain>
    </source>
</reference>
<protein>
    <recommendedName>
        <fullName evidence="7">SUN domain-containing protein</fullName>
    </recommendedName>
</protein>
<dbReference type="PANTHER" id="PTHR12911:SF8">
    <property type="entry name" value="KLAROID PROTEIN-RELATED"/>
    <property type="match status" value="1"/>
</dbReference>
<evidence type="ECO:0000256" key="1">
    <source>
        <dbReference type="ARBA" id="ARBA00004370"/>
    </source>
</evidence>
<comment type="subcellular location">
    <subcellularLocation>
        <location evidence="1">Membrane</location>
    </subcellularLocation>
</comment>
<evidence type="ECO:0000313" key="8">
    <source>
        <dbReference type="EMBL" id="KAA6373984.1"/>
    </source>
</evidence>
<keyword evidence="4 6" id="KW-0472">Membrane</keyword>
<organism evidence="8 9">
    <name type="scientific">Streblomastix strix</name>
    <dbReference type="NCBI Taxonomy" id="222440"/>
    <lineage>
        <taxon>Eukaryota</taxon>
        <taxon>Metamonada</taxon>
        <taxon>Preaxostyla</taxon>
        <taxon>Oxymonadida</taxon>
        <taxon>Streblomastigidae</taxon>
        <taxon>Streblomastix</taxon>
    </lineage>
</organism>
<dbReference type="Proteomes" id="UP000324800">
    <property type="component" value="Unassembled WGS sequence"/>
</dbReference>
<feature type="transmembrane region" description="Helical" evidence="6">
    <location>
        <begin position="28"/>
        <end position="55"/>
    </location>
</feature>
<keyword evidence="5" id="KW-0175">Coiled coil</keyword>
<dbReference type="GO" id="GO:0016020">
    <property type="term" value="C:membrane"/>
    <property type="evidence" value="ECO:0007669"/>
    <property type="project" value="UniProtKB-SubCell"/>
</dbReference>
<dbReference type="InterPro" id="IPR045119">
    <property type="entry name" value="SUN1-5"/>
</dbReference>
<proteinExistence type="predicted"/>
<feature type="coiled-coil region" evidence="5">
    <location>
        <begin position="101"/>
        <end position="128"/>
    </location>
</feature>
<feature type="domain" description="SUN" evidence="7">
    <location>
        <begin position="164"/>
        <end position="353"/>
    </location>
</feature>
<evidence type="ECO:0000256" key="6">
    <source>
        <dbReference type="SAM" id="Phobius"/>
    </source>
</evidence>
<dbReference type="GO" id="GO:0005635">
    <property type="term" value="C:nuclear envelope"/>
    <property type="evidence" value="ECO:0007669"/>
    <property type="project" value="TreeGrafter"/>
</dbReference>